<evidence type="ECO:0000313" key="3">
    <source>
        <dbReference type="Proteomes" id="UP000751190"/>
    </source>
</evidence>
<feature type="compositionally biased region" description="Low complexity" evidence="1">
    <location>
        <begin position="217"/>
        <end position="227"/>
    </location>
</feature>
<sequence>MAAIAEVASILAEMGVLRAEHAREREDYEHRLTMQRIEMSALRAQLSTAESVQRPNGSSRVPVWHLEARGLPARASADEHGRQLHELAERCASYAQEIGHLVSLQKMAAAERAELLAHNAALQRALDRVAAPCSAAPLARRGIAYAGMCMDAASAHRLRDIPAPTRCTDNGDERSGGEDDEGALLPGAVAQIWRATHDTRISLTRAPPTQRRRPLSAGASPRARGAPAASATCAANVRLATMPLTSVKQQAAHAPAQLSCELLARGAEVAQRARVVERRRGAHPIAVPLRAGVGPWLGGRSAADPPRVAALLDRDGGSAVWRAPWRAATSLAEHSAGESRPARISGAQQADVCGPGVCHAPAVDSNRTEGADSADVAAAAARRSVGRVADCLGQGGHADARTHNSSSTAQDAAQDAASVTMGAAPAADGELEREPGAAQPELFPRWVSLSAYGAAE</sequence>
<accession>A0A8J6CBR5</accession>
<evidence type="ECO:0000313" key="2">
    <source>
        <dbReference type="EMBL" id="KAG8465351.1"/>
    </source>
</evidence>
<gene>
    <name evidence="2" type="ORF">KFE25_002658</name>
</gene>
<feature type="compositionally biased region" description="Low complexity" evidence="1">
    <location>
        <begin position="405"/>
        <end position="418"/>
    </location>
</feature>
<proteinExistence type="predicted"/>
<reference evidence="2" key="1">
    <citation type="submission" date="2021-05" db="EMBL/GenBank/DDBJ databases">
        <title>The genome of the haptophyte Pavlova lutheri (Diacronema luteri, Pavlovales) - a model for lipid biosynthesis in eukaryotic algae.</title>
        <authorList>
            <person name="Hulatt C.J."/>
            <person name="Posewitz M.C."/>
        </authorList>
    </citation>
    <scope>NUCLEOTIDE SEQUENCE</scope>
    <source>
        <strain evidence="2">NIVA-4/92</strain>
    </source>
</reference>
<dbReference type="AlphaFoldDB" id="A0A8J6CBR5"/>
<feature type="region of interest" description="Disordered" evidence="1">
    <location>
        <begin position="396"/>
        <end position="443"/>
    </location>
</feature>
<protein>
    <submittedName>
        <fullName evidence="2">Uncharacterized protein</fullName>
    </submittedName>
</protein>
<organism evidence="2 3">
    <name type="scientific">Diacronema lutheri</name>
    <name type="common">Unicellular marine alga</name>
    <name type="synonym">Monochrysis lutheri</name>
    <dbReference type="NCBI Taxonomy" id="2081491"/>
    <lineage>
        <taxon>Eukaryota</taxon>
        <taxon>Haptista</taxon>
        <taxon>Haptophyta</taxon>
        <taxon>Pavlovophyceae</taxon>
        <taxon>Pavlovales</taxon>
        <taxon>Pavlovaceae</taxon>
        <taxon>Diacronema</taxon>
    </lineage>
</organism>
<comment type="caution">
    <text evidence="2">The sequence shown here is derived from an EMBL/GenBank/DDBJ whole genome shotgun (WGS) entry which is preliminary data.</text>
</comment>
<keyword evidence="3" id="KW-1185">Reference proteome</keyword>
<evidence type="ECO:0000256" key="1">
    <source>
        <dbReference type="SAM" id="MobiDB-lite"/>
    </source>
</evidence>
<dbReference type="EMBL" id="JAGTXO010000010">
    <property type="protein sequence ID" value="KAG8465351.1"/>
    <property type="molecule type" value="Genomic_DNA"/>
</dbReference>
<name>A0A8J6CBR5_DIALT</name>
<feature type="region of interest" description="Disordered" evidence="1">
    <location>
        <begin position="204"/>
        <end position="227"/>
    </location>
</feature>
<dbReference type="Proteomes" id="UP000751190">
    <property type="component" value="Unassembled WGS sequence"/>
</dbReference>